<keyword evidence="3" id="KW-1185">Reference proteome</keyword>
<dbReference type="AlphaFoldDB" id="A0AAV9GHR5"/>
<evidence type="ECO:0000259" key="1">
    <source>
        <dbReference type="Pfam" id="PF06985"/>
    </source>
</evidence>
<gene>
    <name evidence="2" type="ORF">QBC34DRAFT_427909</name>
</gene>
<protein>
    <submittedName>
        <fullName evidence="2">Tol protein</fullName>
    </submittedName>
</protein>
<proteinExistence type="predicted"/>
<sequence>MPRRRIPRGGTHPQEKVNSDIEIEITSTSADSRAELCRKCRRIGRFIKETLSTHARNPNPKRFSPWPGQVYSLRYIDPQSSCPLCLFFYLARTRPDDSAAPEPAYSLHVLSAKAELDIWETDLNDSPAFAVLPVGYLSKWSWDQHEAEWSGLILPHRDDPDTVSARRLQPSIDTSLIRQWLNFCDANHNALCHKTYVPPPPGFRVIDCSARRLITWESINTPAHYLTLSYVWGGVESTNKTPNNNDTLPPNLPPNLPQTIQDTITLTLQLGYRYLWIDRYCIPQNEPLTKQSQIQAMDSIYRGSSLTIIAAAGTNPHHGLPGITTTTPRTPQPTISLPPSHTLLFSPLAKRAILDSPWQTRGWTYQEGLLARRKLVFSPSTTYFQCPRMHALESIHVPPSAVPEFSDEALPPRASVSQRFFPVNSIGENQLELDRRVGEYLRRKFTYESDMLDAFRGVLAAFERAFGCRSLCGLTVYSPGRFKRGAVLSSLWDGIVPLVEVGVEFADGLEVAWGVDTAEGVLERDKRGDSPRFLVVEGLTLRVRISRGGRVEATDGEDGEGIVQVMTRFYTDGEIRIRSIAYVWSAYGMPEQTEAVEFTLVVLARSPEGGIYNGPMGLSTLNG</sequence>
<evidence type="ECO:0000313" key="3">
    <source>
        <dbReference type="Proteomes" id="UP001321760"/>
    </source>
</evidence>
<dbReference type="PANTHER" id="PTHR33112:SF1">
    <property type="entry name" value="HETEROKARYON INCOMPATIBILITY DOMAIN-CONTAINING PROTEIN"/>
    <property type="match status" value="1"/>
</dbReference>
<dbReference type="Pfam" id="PF06985">
    <property type="entry name" value="HET"/>
    <property type="match status" value="1"/>
</dbReference>
<dbReference type="EMBL" id="MU865954">
    <property type="protein sequence ID" value="KAK4446863.1"/>
    <property type="molecule type" value="Genomic_DNA"/>
</dbReference>
<dbReference type="InterPro" id="IPR010730">
    <property type="entry name" value="HET"/>
</dbReference>
<reference evidence="2" key="2">
    <citation type="submission" date="2023-05" db="EMBL/GenBank/DDBJ databases">
        <authorList>
            <consortium name="Lawrence Berkeley National Laboratory"/>
            <person name="Steindorff A."/>
            <person name="Hensen N."/>
            <person name="Bonometti L."/>
            <person name="Westerberg I."/>
            <person name="Brannstrom I.O."/>
            <person name="Guillou S."/>
            <person name="Cros-Aarteil S."/>
            <person name="Calhoun S."/>
            <person name="Haridas S."/>
            <person name="Kuo A."/>
            <person name="Mondo S."/>
            <person name="Pangilinan J."/>
            <person name="Riley R."/>
            <person name="Labutti K."/>
            <person name="Andreopoulos B."/>
            <person name="Lipzen A."/>
            <person name="Chen C."/>
            <person name="Yanf M."/>
            <person name="Daum C."/>
            <person name="Ng V."/>
            <person name="Clum A."/>
            <person name="Ohm R."/>
            <person name="Martin F."/>
            <person name="Silar P."/>
            <person name="Natvig D."/>
            <person name="Lalanne C."/>
            <person name="Gautier V."/>
            <person name="Ament-Velasquez S.L."/>
            <person name="Kruys A."/>
            <person name="Hutchinson M.I."/>
            <person name="Powell A.J."/>
            <person name="Barry K."/>
            <person name="Miller A.N."/>
            <person name="Grigoriev I.V."/>
            <person name="Debuchy R."/>
            <person name="Gladieux P."/>
            <person name="Thoren M.H."/>
            <person name="Johannesson H."/>
        </authorList>
    </citation>
    <scope>NUCLEOTIDE SEQUENCE</scope>
    <source>
        <strain evidence="2">PSN243</strain>
    </source>
</reference>
<name>A0AAV9GHR5_9PEZI</name>
<organism evidence="2 3">
    <name type="scientific">Podospora aff. communis PSN243</name>
    <dbReference type="NCBI Taxonomy" id="3040156"/>
    <lineage>
        <taxon>Eukaryota</taxon>
        <taxon>Fungi</taxon>
        <taxon>Dikarya</taxon>
        <taxon>Ascomycota</taxon>
        <taxon>Pezizomycotina</taxon>
        <taxon>Sordariomycetes</taxon>
        <taxon>Sordariomycetidae</taxon>
        <taxon>Sordariales</taxon>
        <taxon>Podosporaceae</taxon>
        <taxon>Podospora</taxon>
    </lineage>
</organism>
<feature type="domain" description="Heterokaryon incompatibility" evidence="1">
    <location>
        <begin position="225"/>
        <end position="367"/>
    </location>
</feature>
<accession>A0AAV9GHR5</accession>
<comment type="caution">
    <text evidence="2">The sequence shown here is derived from an EMBL/GenBank/DDBJ whole genome shotgun (WGS) entry which is preliminary data.</text>
</comment>
<dbReference type="PANTHER" id="PTHR33112">
    <property type="entry name" value="DOMAIN PROTEIN, PUTATIVE-RELATED"/>
    <property type="match status" value="1"/>
</dbReference>
<dbReference type="Proteomes" id="UP001321760">
    <property type="component" value="Unassembled WGS sequence"/>
</dbReference>
<reference evidence="2" key="1">
    <citation type="journal article" date="2023" name="Mol. Phylogenet. Evol.">
        <title>Genome-scale phylogeny and comparative genomics of the fungal order Sordariales.</title>
        <authorList>
            <person name="Hensen N."/>
            <person name="Bonometti L."/>
            <person name="Westerberg I."/>
            <person name="Brannstrom I.O."/>
            <person name="Guillou S."/>
            <person name="Cros-Aarteil S."/>
            <person name="Calhoun S."/>
            <person name="Haridas S."/>
            <person name="Kuo A."/>
            <person name="Mondo S."/>
            <person name="Pangilinan J."/>
            <person name="Riley R."/>
            <person name="LaButti K."/>
            <person name="Andreopoulos B."/>
            <person name="Lipzen A."/>
            <person name="Chen C."/>
            <person name="Yan M."/>
            <person name="Daum C."/>
            <person name="Ng V."/>
            <person name="Clum A."/>
            <person name="Steindorff A."/>
            <person name="Ohm R.A."/>
            <person name="Martin F."/>
            <person name="Silar P."/>
            <person name="Natvig D.O."/>
            <person name="Lalanne C."/>
            <person name="Gautier V."/>
            <person name="Ament-Velasquez S.L."/>
            <person name="Kruys A."/>
            <person name="Hutchinson M.I."/>
            <person name="Powell A.J."/>
            <person name="Barry K."/>
            <person name="Miller A.N."/>
            <person name="Grigoriev I.V."/>
            <person name="Debuchy R."/>
            <person name="Gladieux P."/>
            <person name="Hiltunen Thoren M."/>
            <person name="Johannesson H."/>
        </authorList>
    </citation>
    <scope>NUCLEOTIDE SEQUENCE</scope>
    <source>
        <strain evidence="2">PSN243</strain>
    </source>
</reference>
<evidence type="ECO:0000313" key="2">
    <source>
        <dbReference type="EMBL" id="KAK4446863.1"/>
    </source>
</evidence>